<accession>A0ABS1DCQ4</accession>
<comment type="caution">
    <text evidence="1">The sequence shown here is derived from an EMBL/GenBank/DDBJ whole genome shotgun (WGS) entry which is preliminary data.</text>
</comment>
<reference evidence="1 2" key="1">
    <citation type="journal article" date="2020" name="Microorganisms">
        <title>Osmotic Adaptation and Compatible Solute Biosynthesis of Phototrophic Bacteria as Revealed from Genome Analyses.</title>
        <authorList>
            <person name="Imhoff J.F."/>
            <person name="Rahn T."/>
            <person name="Kunzel S."/>
            <person name="Keller A."/>
            <person name="Neulinger S.C."/>
        </authorList>
    </citation>
    <scope>NUCLEOTIDE SEQUENCE [LARGE SCALE GENOMIC DNA]</scope>
    <source>
        <strain evidence="1 2">DSM 9895</strain>
    </source>
</reference>
<dbReference type="EMBL" id="NRRL01000006">
    <property type="protein sequence ID" value="MBK1667368.1"/>
    <property type="molecule type" value="Genomic_DNA"/>
</dbReference>
<protein>
    <submittedName>
        <fullName evidence="1">Uncharacterized protein</fullName>
    </submittedName>
</protein>
<proteinExistence type="predicted"/>
<keyword evidence="2" id="KW-1185">Reference proteome</keyword>
<evidence type="ECO:0000313" key="1">
    <source>
        <dbReference type="EMBL" id="MBK1667368.1"/>
    </source>
</evidence>
<sequence>MHASLLALAVLDMPDPLIAEDLLAWIGGSPEDAPDGSPAGAARLRLASIQSGARQFVDYDRIARDHPETDCPALTSTLLTVLGSGRSGGLTPLPPALIAGKLLEARAHAAFPPRLRPALTFVVTCLLAPHDGPRT</sequence>
<gene>
    <name evidence="1" type="ORF">CKO28_04905</name>
</gene>
<organism evidence="1 2">
    <name type="scientific">Rhodovibrio sodomensis</name>
    <dbReference type="NCBI Taxonomy" id="1088"/>
    <lineage>
        <taxon>Bacteria</taxon>
        <taxon>Pseudomonadati</taxon>
        <taxon>Pseudomonadota</taxon>
        <taxon>Alphaproteobacteria</taxon>
        <taxon>Rhodospirillales</taxon>
        <taxon>Rhodovibrionaceae</taxon>
        <taxon>Rhodovibrio</taxon>
    </lineage>
</organism>
<evidence type="ECO:0000313" key="2">
    <source>
        <dbReference type="Proteomes" id="UP001296873"/>
    </source>
</evidence>
<dbReference type="Proteomes" id="UP001296873">
    <property type="component" value="Unassembled WGS sequence"/>
</dbReference>
<name>A0ABS1DCQ4_9PROT</name>